<feature type="compositionally biased region" description="Polar residues" evidence="1">
    <location>
        <begin position="110"/>
        <end position="126"/>
    </location>
</feature>
<feature type="region of interest" description="Disordered" evidence="1">
    <location>
        <begin position="1"/>
        <end position="149"/>
    </location>
</feature>
<organism evidence="2">
    <name type="scientific">Photinus pyralis</name>
    <name type="common">Common eastern firefly</name>
    <name type="synonym">Lampyris pyralis</name>
    <dbReference type="NCBI Taxonomy" id="7054"/>
    <lineage>
        <taxon>Eukaryota</taxon>
        <taxon>Metazoa</taxon>
        <taxon>Ecdysozoa</taxon>
        <taxon>Arthropoda</taxon>
        <taxon>Hexapoda</taxon>
        <taxon>Insecta</taxon>
        <taxon>Pterygota</taxon>
        <taxon>Neoptera</taxon>
        <taxon>Endopterygota</taxon>
        <taxon>Coleoptera</taxon>
        <taxon>Polyphaga</taxon>
        <taxon>Elateriformia</taxon>
        <taxon>Elateroidea</taxon>
        <taxon>Lampyridae</taxon>
        <taxon>Lampyrinae</taxon>
        <taxon>Photinus</taxon>
    </lineage>
</organism>
<sequence length="288" mass="33464">MSMRSSNTDNKPSSSDKIRYDRQSSDSATRTVQRRATMESSPIRYQSRFKTENKPDSVDNLDETKPAKSFLPRKSLGDFRLRASTPSDLVSSEKVREDHSEASRLCKYLSPSNYYENVSRSQTPSLDTERSRSEHSQPTRKPSRFLRPDFYDNKDANYFLKEKKERELETQKVLKEIRDRRRFRDQSLSSEVNGQSEEDKSISASTDEILKNVSDNIKKIENNVQQEMHDYVNLPVKSVEKIPEYVNVNSNEVVKKPSTSKISRPKSYPAETHEHKKINLEDSRIFVP</sequence>
<feature type="region of interest" description="Disordered" evidence="1">
    <location>
        <begin position="184"/>
        <end position="203"/>
    </location>
</feature>
<feature type="compositionally biased region" description="Polar residues" evidence="1">
    <location>
        <begin position="186"/>
        <end position="195"/>
    </location>
</feature>
<feature type="compositionally biased region" description="Basic and acidic residues" evidence="1">
    <location>
        <begin position="271"/>
        <end position="288"/>
    </location>
</feature>
<evidence type="ECO:0000256" key="1">
    <source>
        <dbReference type="SAM" id="MobiDB-lite"/>
    </source>
</evidence>
<feature type="region of interest" description="Disordered" evidence="1">
    <location>
        <begin position="255"/>
        <end position="288"/>
    </location>
</feature>
<dbReference type="AlphaFoldDB" id="A0A1Y1MG59"/>
<dbReference type="EMBL" id="GEZM01034024">
    <property type="protein sequence ID" value="JAV83958.1"/>
    <property type="molecule type" value="Transcribed_RNA"/>
</dbReference>
<name>A0A1Y1MG59_PHOPY</name>
<protein>
    <submittedName>
        <fullName evidence="2">Uncharacterized protein</fullName>
    </submittedName>
</protein>
<reference evidence="2" key="1">
    <citation type="journal article" date="2016" name="Sci. Rep.">
        <title>Molecular characterization of firefly nuptial gifts: a multi-omics approach sheds light on postcopulatory sexual selection.</title>
        <authorList>
            <person name="Al-Wathiqui N."/>
            <person name="Fallon T.R."/>
            <person name="South A."/>
            <person name="Weng J.K."/>
            <person name="Lewis S.M."/>
        </authorList>
    </citation>
    <scope>NUCLEOTIDE SEQUENCE</scope>
</reference>
<proteinExistence type="predicted"/>
<feature type="compositionally biased region" description="Basic and acidic residues" evidence="1">
    <location>
        <begin position="127"/>
        <end position="137"/>
    </location>
</feature>
<feature type="compositionally biased region" description="Basic and acidic residues" evidence="1">
    <location>
        <begin position="14"/>
        <end position="24"/>
    </location>
</feature>
<evidence type="ECO:0000313" key="2">
    <source>
        <dbReference type="EMBL" id="JAV83958.1"/>
    </source>
</evidence>
<accession>A0A1Y1MG59</accession>
<feature type="compositionally biased region" description="Polar residues" evidence="1">
    <location>
        <begin position="1"/>
        <end position="13"/>
    </location>
</feature>
<feature type="compositionally biased region" description="Basic and acidic residues" evidence="1">
    <location>
        <begin position="49"/>
        <end position="66"/>
    </location>
</feature>
<feature type="compositionally biased region" description="Basic and acidic residues" evidence="1">
    <location>
        <begin position="91"/>
        <end position="104"/>
    </location>
</feature>